<dbReference type="GO" id="GO:0003684">
    <property type="term" value="F:damaged DNA binding"/>
    <property type="evidence" value="ECO:0007669"/>
    <property type="project" value="InterPro"/>
</dbReference>
<evidence type="ECO:0000256" key="14">
    <source>
        <dbReference type="SAM" id="MobiDB-lite"/>
    </source>
</evidence>
<keyword evidence="5" id="KW-0227">DNA damage</keyword>
<evidence type="ECO:0000256" key="6">
    <source>
        <dbReference type="ARBA" id="ARBA00022801"/>
    </source>
</evidence>
<keyword evidence="8" id="KW-0067">ATP-binding</keyword>
<keyword evidence="6" id="KW-0378">Hydrolase</keyword>
<dbReference type="GO" id="GO:0042162">
    <property type="term" value="F:telomeric DNA binding"/>
    <property type="evidence" value="ECO:0007669"/>
    <property type="project" value="InterPro"/>
</dbReference>
<organism evidence="16">
    <name type="scientific">Timema douglasi</name>
    <name type="common">Walking stick</name>
    <dbReference type="NCBI Taxonomy" id="61478"/>
    <lineage>
        <taxon>Eukaryota</taxon>
        <taxon>Metazoa</taxon>
        <taxon>Ecdysozoa</taxon>
        <taxon>Arthropoda</taxon>
        <taxon>Hexapoda</taxon>
        <taxon>Insecta</taxon>
        <taxon>Pterygota</taxon>
        <taxon>Neoptera</taxon>
        <taxon>Polyneoptera</taxon>
        <taxon>Phasmatodea</taxon>
        <taxon>Timematodea</taxon>
        <taxon>Timematoidea</taxon>
        <taxon>Timematidae</taxon>
        <taxon>Timema</taxon>
    </lineage>
</organism>
<keyword evidence="7" id="KW-0347">Helicase</keyword>
<evidence type="ECO:0000256" key="5">
    <source>
        <dbReference type="ARBA" id="ARBA00022763"/>
    </source>
</evidence>
<name>A0A7R8VJ34_TIMDO</name>
<dbReference type="InterPro" id="IPR036361">
    <property type="entry name" value="SAP_dom_sf"/>
</dbReference>
<evidence type="ECO:0000256" key="3">
    <source>
        <dbReference type="ARBA" id="ARBA00014630"/>
    </source>
</evidence>
<keyword evidence="4" id="KW-0547">Nucleotide-binding</keyword>
<comment type="similarity">
    <text evidence="2">Belongs to the ku70 family.</text>
</comment>
<dbReference type="SMART" id="SM00559">
    <property type="entry name" value="Ku78"/>
    <property type="match status" value="1"/>
</dbReference>
<keyword evidence="10" id="KW-0233">DNA recombination</keyword>
<dbReference type="SUPFAM" id="SSF53300">
    <property type="entry name" value="vWA-like"/>
    <property type="match status" value="1"/>
</dbReference>
<dbReference type="GO" id="GO:0003690">
    <property type="term" value="F:double-stranded DNA binding"/>
    <property type="evidence" value="ECO:0007669"/>
    <property type="project" value="TreeGrafter"/>
</dbReference>
<dbReference type="Gene3D" id="1.10.1600.10">
    <property type="match status" value="1"/>
</dbReference>
<dbReference type="Gene3D" id="2.40.290.10">
    <property type="match status" value="1"/>
</dbReference>
<dbReference type="InterPro" id="IPR005160">
    <property type="entry name" value="Ku_C"/>
</dbReference>
<dbReference type="SUPFAM" id="SSF100939">
    <property type="entry name" value="SPOC domain-like"/>
    <property type="match status" value="1"/>
</dbReference>
<evidence type="ECO:0000256" key="8">
    <source>
        <dbReference type="ARBA" id="ARBA00022840"/>
    </source>
</evidence>
<dbReference type="Pfam" id="PF03730">
    <property type="entry name" value="Ku_C"/>
    <property type="match status" value="1"/>
</dbReference>
<dbReference type="SUPFAM" id="SSF68906">
    <property type="entry name" value="SAP domain"/>
    <property type="match status" value="1"/>
</dbReference>
<evidence type="ECO:0000256" key="10">
    <source>
        <dbReference type="ARBA" id="ARBA00023172"/>
    </source>
</evidence>
<evidence type="ECO:0000256" key="4">
    <source>
        <dbReference type="ARBA" id="ARBA00022741"/>
    </source>
</evidence>
<evidence type="ECO:0000256" key="11">
    <source>
        <dbReference type="ARBA" id="ARBA00023204"/>
    </source>
</evidence>
<proteinExistence type="inferred from homology"/>
<evidence type="ECO:0000259" key="15">
    <source>
        <dbReference type="SMART" id="SM00559"/>
    </source>
</evidence>
<dbReference type="GO" id="GO:0005524">
    <property type="term" value="F:ATP binding"/>
    <property type="evidence" value="ECO:0007669"/>
    <property type="project" value="UniProtKB-KW"/>
</dbReference>
<dbReference type="Gene3D" id="3.40.50.410">
    <property type="entry name" value="von Willebrand factor, type A domain"/>
    <property type="match status" value="2"/>
</dbReference>
<dbReference type="InterPro" id="IPR005161">
    <property type="entry name" value="Ku_N"/>
</dbReference>
<dbReference type="NCBIfam" id="TIGR00578">
    <property type="entry name" value="ku70"/>
    <property type="match status" value="1"/>
</dbReference>
<dbReference type="InterPro" id="IPR027388">
    <property type="entry name" value="Ku70_bridge/pillars_dom_sf"/>
</dbReference>
<keyword evidence="9" id="KW-0238">DNA-binding</keyword>
<reference evidence="16" key="1">
    <citation type="submission" date="2020-11" db="EMBL/GenBank/DDBJ databases">
        <authorList>
            <person name="Tran Van P."/>
        </authorList>
    </citation>
    <scope>NUCLEOTIDE SEQUENCE</scope>
</reference>
<comment type="subcellular location">
    <subcellularLocation>
        <location evidence="1">Nucleus</location>
    </subcellularLocation>
</comment>
<keyword evidence="12" id="KW-0539">Nucleus</keyword>
<evidence type="ECO:0000256" key="9">
    <source>
        <dbReference type="ARBA" id="ARBA00023125"/>
    </source>
</evidence>
<dbReference type="PANTHER" id="PTHR12604">
    <property type="entry name" value="KU AUTOANTIGEN DNA HELICASE"/>
    <property type="match status" value="1"/>
</dbReference>
<dbReference type="Pfam" id="PF02037">
    <property type="entry name" value="SAP"/>
    <property type="match status" value="1"/>
</dbReference>
<dbReference type="GO" id="GO:0006303">
    <property type="term" value="P:double-strand break repair via nonhomologous end joining"/>
    <property type="evidence" value="ECO:0007669"/>
    <property type="project" value="InterPro"/>
</dbReference>
<evidence type="ECO:0000256" key="13">
    <source>
        <dbReference type="ARBA" id="ARBA00065167"/>
    </source>
</evidence>
<evidence type="ECO:0000313" key="16">
    <source>
        <dbReference type="EMBL" id="CAD7197902.1"/>
    </source>
</evidence>
<dbReference type="InterPro" id="IPR003034">
    <property type="entry name" value="SAP_dom"/>
</dbReference>
<feature type="region of interest" description="Disordered" evidence="14">
    <location>
        <begin position="1"/>
        <end position="20"/>
    </location>
</feature>
<dbReference type="Pfam" id="PF03731">
    <property type="entry name" value="Ku_N"/>
    <property type="match status" value="2"/>
</dbReference>
<evidence type="ECO:0000256" key="12">
    <source>
        <dbReference type="ARBA" id="ARBA00023242"/>
    </source>
</evidence>
<dbReference type="InterPro" id="IPR036465">
    <property type="entry name" value="vWFA_dom_sf"/>
</dbReference>
<evidence type="ECO:0000256" key="7">
    <source>
        <dbReference type="ARBA" id="ARBA00022806"/>
    </source>
</evidence>
<protein>
    <recommendedName>
        <fullName evidence="3">ATP-dependent DNA helicase 2 subunit 1</fullName>
    </recommendedName>
</protein>
<dbReference type="CDD" id="cd00788">
    <property type="entry name" value="KU70"/>
    <property type="match status" value="1"/>
</dbReference>
<dbReference type="InterPro" id="IPR006164">
    <property type="entry name" value="DNA_bd_Ku70/Ku80"/>
</dbReference>
<dbReference type="Gene3D" id="1.10.720.30">
    <property type="entry name" value="SAP domain"/>
    <property type="match status" value="1"/>
</dbReference>
<keyword evidence="11" id="KW-0234">DNA repair</keyword>
<feature type="domain" description="Ku" evidence="15">
    <location>
        <begin position="266"/>
        <end position="412"/>
    </location>
</feature>
<dbReference type="GO" id="GO:0003678">
    <property type="term" value="F:DNA helicase activity"/>
    <property type="evidence" value="ECO:0007669"/>
    <property type="project" value="InterPro"/>
</dbReference>
<dbReference type="PANTHER" id="PTHR12604:SF2">
    <property type="entry name" value="X-RAY REPAIR CROSS-COMPLEMENTING PROTEIN 6"/>
    <property type="match status" value="1"/>
</dbReference>
<evidence type="ECO:0000256" key="1">
    <source>
        <dbReference type="ARBA" id="ARBA00004123"/>
    </source>
</evidence>
<dbReference type="Gene3D" id="4.10.970.10">
    <property type="entry name" value="Ku70, bridge and pillars"/>
    <property type="match status" value="1"/>
</dbReference>
<dbReference type="GO" id="GO:0043564">
    <property type="term" value="C:Ku70:Ku80 complex"/>
    <property type="evidence" value="ECO:0007669"/>
    <property type="project" value="InterPro"/>
</dbReference>
<dbReference type="InterPro" id="IPR016194">
    <property type="entry name" value="SPOC-like_C_dom_sf"/>
</dbReference>
<evidence type="ECO:0000256" key="2">
    <source>
        <dbReference type="ARBA" id="ARBA00005240"/>
    </source>
</evidence>
<gene>
    <name evidence="16" type="ORF">TDIB3V08_LOCUS4195</name>
</gene>
<dbReference type="AlphaFoldDB" id="A0A7R8VJ34"/>
<dbReference type="InterPro" id="IPR006165">
    <property type="entry name" value="Ku70"/>
</dbReference>
<dbReference type="FunFam" id="2.40.290.10:FF:000001">
    <property type="entry name" value="X-ray repair cross complementing 6"/>
    <property type="match status" value="1"/>
</dbReference>
<dbReference type="Pfam" id="PF02735">
    <property type="entry name" value="Ku"/>
    <property type="match status" value="1"/>
</dbReference>
<dbReference type="EMBL" id="OA565895">
    <property type="protein sequence ID" value="CAD7197902.1"/>
    <property type="molecule type" value="Genomic_DNA"/>
</dbReference>
<dbReference type="GO" id="GO:0016787">
    <property type="term" value="F:hydrolase activity"/>
    <property type="evidence" value="ECO:0007669"/>
    <property type="project" value="UniProtKB-KW"/>
</dbReference>
<comment type="subunit">
    <text evidence="13">Heterodimer of a 70 kDa and a 80 kDa subunit.</text>
</comment>
<dbReference type="InterPro" id="IPR047087">
    <property type="entry name" value="KU70_core_dom"/>
</dbReference>
<dbReference type="PIRSF" id="PIRSF003033">
    <property type="entry name" value="Ku70"/>
    <property type="match status" value="1"/>
</dbReference>
<accession>A0A7R8VJ34</accession>
<sequence>MDPPAWDDTPDDESDQQSYSEWSGKDGLVFIIDATKPMFLKNDHEEVPFLTCLKCCKITMLNKIISSEHDLVGVVLFGTGKTDNHLNVPHISTLQDLSEPSPDKIKQLESMLNCNKVKLTSQRVLVFTNTCDPHKDNPHKQNQARKKAEDLGKSGMDLELLHLGTNFDTSLFYKDLLQLARGDDDFDWDLPNPAIKLEELLSRVCRKDYKKRSVGKLYLTLGAGVRISVGVYNLARVTPMPKTQNLNRDTNEIVKTSRIDFHAETGKVILKTELCKYQMFGGRKIMMKEEEIKAINNMSEVGFTLLGFKPMSVIKLEHHLRASSFIYPLEDFVKGSRLLFAALLKRCSERKVAPICVFTPRQGSRPYHVALFAQKEQVDESNIQTVPPGFHVIYLPYADNIRELQLDDEPVEPSHEQVSLAEEIVSKLKFSYNPHLINNPVLQTHWSNIEALALDYDERRECVSHCVDVAFISVPDRTVMDKKLGSLAQQFMDACNLDATDFSKKKPPLKREPVGGGRGPANKVLKLLDVDVPSLANEGKVEKLKVDELKTYLTSEGLKIAGKKKAELVDMVYTFLGVQQPH</sequence>
<dbReference type="GO" id="GO:0006310">
    <property type="term" value="P:DNA recombination"/>
    <property type="evidence" value="ECO:0007669"/>
    <property type="project" value="UniProtKB-KW"/>
</dbReference>
<dbReference type="GO" id="GO:0000723">
    <property type="term" value="P:telomere maintenance"/>
    <property type="evidence" value="ECO:0007669"/>
    <property type="project" value="InterPro"/>
</dbReference>